<dbReference type="SUPFAM" id="SSF51735">
    <property type="entry name" value="NAD(P)-binding Rossmann-fold domains"/>
    <property type="match status" value="1"/>
</dbReference>
<proteinExistence type="predicted"/>
<gene>
    <name evidence="2" type="ORF">LTR77_005516</name>
</gene>
<dbReference type="Gene3D" id="3.90.180.10">
    <property type="entry name" value="Medium-chain alcohol dehydrogenases, catalytic domain"/>
    <property type="match status" value="1"/>
</dbReference>
<accession>A0AAV9PCX8</accession>
<dbReference type="GO" id="GO:0016651">
    <property type="term" value="F:oxidoreductase activity, acting on NAD(P)H"/>
    <property type="evidence" value="ECO:0007669"/>
    <property type="project" value="InterPro"/>
</dbReference>
<dbReference type="RefSeq" id="XP_064658886.1">
    <property type="nucleotide sequence ID" value="XM_064802761.1"/>
</dbReference>
<reference evidence="2 3" key="1">
    <citation type="submission" date="2023-08" db="EMBL/GenBank/DDBJ databases">
        <title>Black Yeasts Isolated from many extreme environments.</title>
        <authorList>
            <person name="Coleine C."/>
            <person name="Stajich J.E."/>
            <person name="Selbmann L."/>
        </authorList>
    </citation>
    <scope>NUCLEOTIDE SEQUENCE [LARGE SCALE GENOMIC DNA]</scope>
    <source>
        <strain evidence="2 3">CCFEE 5935</strain>
    </source>
</reference>
<comment type="caution">
    <text evidence="2">The sequence shown here is derived from an EMBL/GenBank/DDBJ whole genome shotgun (WGS) entry which is preliminary data.</text>
</comment>
<sequence>MATSAIALFTDFGFAFPAPWENQSLDPIVQNQPIVVLGAGTNIATFFTRLATRVLGIKNIIAVAGPTNTATLLRAGASQVFDRQLPQDELVARVRAAAGGQDKVVRINDCASWTHELAAALLSPSGPSRLAALHRVDEAKVQESRPLCKATLVQNTNLNLGKHAVEFWKTLPKWVEEGIAEPTAFKTLDGLESVDVINAQLDDYAAGKPGKKLTVHP</sequence>
<dbReference type="PANTHER" id="PTHR45348">
    <property type="entry name" value="HYPOTHETICAL OXIDOREDUCTASE (EUROFUNG)"/>
    <property type="match status" value="1"/>
</dbReference>
<dbReference type="PANTHER" id="PTHR45348:SF2">
    <property type="entry name" value="ZINC-TYPE ALCOHOL DEHYDROGENASE-LIKE PROTEIN C2E1P3.01"/>
    <property type="match status" value="1"/>
</dbReference>
<name>A0AAV9PCX8_9PEZI</name>
<keyword evidence="1" id="KW-0560">Oxidoreductase</keyword>
<dbReference type="Gene3D" id="3.40.50.720">
    <property type="entry name" value="NAD(P)-binding Rossmann-like Domain"/>
    <property type="match status" value="1"/>
</dbReference>
<dbReference type="EMBL" id="JAVRRT010000008">
    <property type="protein sequence ID" value="KAK5169540.1"/>
    <property type="molecule type" value="Genomic_DNA"/>
</dbReference>
<keyword evidence="3" id="KW-1185">Reference proteome</keyword>
<evidence type="ECO:0000313" key="3">
    <source>
        <dbReference type="Proteomes" id="UP001337655"/>
    </source>
</evidence>
<evidence type="ECO:0000256" key="1">
    <source>
        <dbReference type="ARBA" id="ARBA00023002"/>
    </source>
</evidence>
<protein>
    <submittedName>
        <fullName evidence="2">Uncharacterized protein</fullName>
    </submittedName>
</protein>
<dbReference type="GeneID" id="89926857"/>
<organism evidence="2 3">
    <name type="scientific">Saxophila tyrrhenica</name>
    <dbReference type="NCBI Taxonomy" id="1690608"/>
    <lineage>
        <taxon>Eukaryota</taxon>
        <taxon>Fungi</taxon>
        <taxon>Dikarya</taxon>
        <taxon>Ascomycota</taxon>
        <taxon>Pezizomycotina</taxon>
        <taxon>Dothideomycetes</taxon>
        <taxon>Dothideomycetidae</taxon>
        <taxon>Mycosphaerellales</taxon>
        <taxon>Extremaceae</taxon>
        <taxon>Saxophila</taxon>
    </lineage>
</organism>
<evidence type="ECO:0000313" key="2">
    <source>
        <dbReference type="EMBL" id="KAK5169540.1"/>
    </source>
</evidence>
<dbReference type="InterPro" id="IPR047122">
    <property type="entry name" value="Trans-enoyl_RdTase-like"/>
</dbReference>
<dbReference type="AlphaFoldDB" id="A0AAV9PCX8"/>
<dbReference type="Proteomes" id="UP001337655">
    <property type="component" value="Unassembled WGS sequence"/>
</dbReference>
<dbReference type="InterPro" id="IPR036291">
    <property type="entry name" value="NAD(P)-bd_dom_sf"/>
</dbReference>